<keyword evidence="7 10" id="KW-0067">ATP-binding</keyword>
<evidence type="ECO:0000313" key="11">
    <source>
        <dbReference type="EMBL" id="EOR70750.1"/>
    </source>
</evidence>
<dbReference type="InterPro" id="IPR006001">
    <property type="entry name" value="Therm_gnt_kin"/>
</dbReference>
<dbReference type="NCBIfam" id="TIGR01313">
    <property type="entry name" value="therm_gnt_kin"/>
    <property type="match status" value="1"/>
</dbReference>
<comment type="caution">
    <text evidence="11">The sequence shown here is derived from an EMBL/GenBank/DDBJ whole genome shotgun (WGS) entry which is preliminary data.</text>
</comment>
<dbReference type="FunFam" id="3.40.50.300:FF:000522">
    <property type="entry name" value="Gluconokinase"/>
    <property type="match status" value="1"/>
</dbReference>
<evidence type="ECO:0000256" key="6">
    <source>
        <dbReference type="ARBA" id="ARBA00022777"/>
    </source>
</evidence>
<dbReference type="CDD" id="cd02021">
    <property type="entry name" value="GntK"/>
    <property type="match status" value="1"/>
</dbReference>
<comment type="catalytic activity">
    <reaction evidence="9 10">
        <text>D-gluconate + ATP = 6-phospho-D-gluconate + ADP + H(+)</text>
        <dbReference type="Rhea" id="RHEA:19433"/>
        <dbReference type="ChEBI" id="CHEBI:15378"/>
        <dbReference type="ChEBI" id="CHEBI:18391"/>
        <dbReference type="ChEBI" id="CHEBI:30616"/>
        <dbReference type="ChEBI" id="CHEBI:58759"/>
        <dbReference type="ChEBI" id="CHEBI:456216"/>
        <dbReference type="EC" id="2.7.1.12"/>
    </reaction>
</comment>
<evidence type="ECO:0000256" key="4">
    <source>
        <dbReference type="ARBA" id="ARBA00022679"/>
    </source>
</evidence>
<dbReference type="PANTHER" id="PTHR43442:SF3">
    <property type="entry name" value="GLUCONOKINASE-RELATED"/>
    <property type="match status" value="1"/>
</dbReference>
<dbReference type="AlphaFoldDB" id="A0A9P2TAH2"/>
<proteinExistence type="inferred from homology"/>
<comment type="pathway">
    <text evidence="1">Carbohydrate acid metabolism.</text>
</comment>
<dbReference type="InterPro" id="IPR027417">
    <property type="entry name" value="P-loop_NTPase"/>
</dbReference>
<evidence type="ECO:0000256" key="7">
    <source>
        <dbReference type="ARBA" id="ARBA00022840"/>
    </source>
</evidence>
<keyword evidence="8" id="KW-0311">Gluconate utilization</keyword>
<dbReference type="Gene3D" id="3.40.50.300">
    <property type="entry name" value="P-loop containing nucleotide triphosphate hydrolases"/>
    <property type="match status" value="1"/>
</dbReference>
<evidence type="ECO:0000256" key="5">
    <source>
        <dbReference type="ARBA" id="ARBA00022741"/>
    </source>
</evidence>
<gene>
    <name evidence="11" type="ORF">TM51_10859</name>
</gene>
<comment type="similarity">
    <text evidence="2 10">Belongs to the gluconokinase GntK/GntV family.</text>
</comment>
<accession>A0A9P2TAH2</accession>
<dbReference type="SUPFAM" id="SSF52540">
    <property type="entry name" value="P-loop containing nucleoside triphosphate hydrolases"/>
    <property type="match status" value="1"/>
</dbReference>
<evidence type="ECO:0000256" key="10">
    <source>
        <dbReference type="RuleBase" id="RU363066"/>
    </source>
</evidence>
<evidence type="ECO:0000256" key="1">
    <source>
        <dbReference type="ARBA" id="ARBA00004761"/>
    </source>
</evidence>
<dbReference type="EMBL" id="AOSG01000059">
    <property type="protein sequence ID" value="EOR70750.1"/>
    <property type="molecule type" value="Genomic_DNA"/>
</dbReference>
<dbReference type="GO" id="GO:0005737">
    <property type="term" value="C:cytoplasm"/>
    <property type="evidence" value="ECO:0007669"/>
    <property type="project" value="TreeGrafter"/>
</dbReference>
<dbReference type="EC" id="2.7.1.12" evidence="3 10"/>
<keyword evidence="4 10" id="KW-0808">Transferase</keyword>
<evidence type="ECO:0000256" key="2">
    <source>
        <dbReference type="ARBA" id="ARBA00008420"/>
    </source>
</evidence>
<organism evidence="11 12">
    <name type="scientific">Thermobifida fusca TM51</name>
    <dbReference type="NCBI Taxonomy" id="1169414"/>
    <lineage>
        <taxon>Bacteria</taxon>
        <taxon>Bacillati</taxon>
        <taxon>Actinomycetota</taxon>
        <taxon>Actinomycetes</taxon>
        <taxon>Streptosporangiales</taxon>
        <taxon>Nocardiopsidaceae</taxon>
        <taxon>Thermobifida</taxon>
    </lineage>
</organism>
<reference evidence="11 12" key="1">
    <citation type="journal article" date="2013" name="Genome Announc.">
        <title>Draft Genome Sequence of the Lignocellulose Decomposer Thermobifida fusca Strain TM51.</title>
        <authorList>
            <person name="Toth A."/>
            <person name="Barna T."/>
            <person name="Nagy I."/>
            <person name="Horvath B."/>
            <person name="Nagy I."/>
            <person name="Tancsics A."/>
            <person name="Kriszt B."/>
            <person name="Baka E."/>
            <person name="Fekete C."/>
            <person name="Kukolya J."/>
        </authorList>
    </citation>
    <scope>NUCLEOTIDE SEQUENCE [LARGE SCALE GENOMIC DNA]</scope>
    <source>
        <strain evidence="11 12">TM51</strain>
    </source>
</reference>
<dbReference type="PANTHER" id="PTHR43442">
    <property type="entry name" value="GLUCONOKINASE-RELATED"/>
    <property type="match status" value="1"/>
</dbReference>
<evidence type="ECO:0000313" key="12">
    <source>
        <dbReference type="Proteomes" id="UP000014184"/>
    </source>
</evidence>
<dbReference type="GO" id="GO:0046316">
    <property type="term" value="F:gluconokinase activity"/>
    <property type="evidence" value="ECO:0007669"/>
    <property type="project" value="UniProtKB-EC"/>
</dbReference>
<sequence>MHYVFMGVSGSGKTTVARGVAQELGLPFADADDFHPEANIAKMARGIPLTDEDRLPWLQALAAWISEREREGTSSVVTCSALRRSYRDLLRRSAPGVFFLHLHGSAELIGKRIRERRGHFMPPQLLDSQFATLEPLAPDEAGAVLDVSASPEDLIAEAVRIVTGLRNAQA</sequence>
<keyword evidence="5 10" id="KW-0547">Nucleotide-binding</keyword>
<dbReference type="GO" id="GO:0005524">
    <property type="term" value="F:ATP binding"/>
    <property type="evidence" value="ECO:0007669"/>
    <property type="project" value="UniProtKB-KW"/>
</dbReference>
<evidence type="ECO:0000256" key="9">
    <source>
        <dbReference type="ARBA" id="ARBA00048090"/>
    </source>
</evidence>
<name>A0A9P2TAH2_THEFU</name>
<dbReference type="Pfam" id="PF13671">
    <property type="entry name" value="AAA_33"/>
    <property type="match status" value="1"/>
</dbReference>
<evidence type="ECO:0000256" key="3">
    <source>
        <dbReference type="ARBA" id="ARBA00012054"/>
    </source>
</evidence>
<evidence type="ECO:0000256" key="8">
    <source>
        <dbReference type="ARBA" id="ARBA00023064"/>
    </source>
</evidence>
<dbReference type="GO" id="GO:0019521">
    <property type="term" value="P:D-gluconate metabolic process"/>
    <property type="evidence" value="ECO:0007669"/>
    <property type="project" value="UniProtKB-KW"/>
</dbReference>
<keyword evidence="12" id="KW-1185">Reference proteome</keyword>
<protein>
    <recommendedName>
        <fullName evidence="3 10">Gluconokinase</fullName>
        <ecNumber evidence="3 10">2.7.1.12</ecNumber>
    </recommendedName>
</protein>
<dbReference type="Proteomes" id="UP000014184">
    <property type="component" value="Unassembled WGS sequence"/>
</dbReference>
<dbReference type="RefSeq" id="WP_011292537.1">
    <property type="nucleotide sequence ID" value="NZ_AOSG01000059.1"/>
</dbReference>
<keyword evidence="6 10" id="KW-0418">Kinase</keyword>